<name>E9I0H9_DAPPU</name>
<evidence type="ECO:0008006" key="3">
    <source>
        <dbReference type="Google" id="ProtNLM"/>
    </source>
</evidence>
<sequence>MAVSELSELVSIPLREKIPHFSGYLGDISVTDWFKQAERIAKGGNWSKEQMKRYFSERFTKLALSFQEHLDDPENPEPISDYNEWKDLIIEEFKDPSENQIFKNELAEIKQKTNERVRDFRARLEKLFVKAYNEKLFRSANEDMTLIRNDILKNAFEGGLKTELLPGYENRIPADADYATCVTTATDIESILARKKSTSQKNRHSEISAISLHQELLTNDVEELKRKFEGLNSSDNLQDRPRREISAVSGVSSENGRPYTDPLVRTPELYHSIEPLVLSKEIDLQVPSQENDQLVEKDPRTIVNDHSAETAPITGRDPTVAIDHSQITIDLQHL</sequence>
<dbReference type="PhylomeDB" id="E9I0H9"/>
<proteinExistence type="predicted"/>
<keyword evidence="2" id="KW-1185">Reference proteome</keyword>
<dbReference type="KEGG" id="dpx:DAPPUDRAFT_120170"/>
<dbReference type="AlphaFoldDB" id="E9I0H9"/>
<dbReference type="HOGENOM" id="CLU_068748_0_0_1"/>
<evidence type="ECO:0000313" key="1">
    <source>
        <dbReference type="EMBL" id="EFX62501.1"/>
    </source>
</evidence>
<dbReference type="PANTHER" id="PTHR33223:SF6">
    <property type="entry name" value="CCHC-TYPE DOMAIN-CONTAINING PROTEIN"/>
    <property type="match status" value="1"/>
</dbReference>
<organism evidence="1 2">
    <name type="scientific">Daphnia pulex</name>
    <name type="common">Water flea</name>
    <dbReference type="NCBI Taxonomy" id="6669"/>
    <lineage>
        <taxon>Eukaryota</taxon>
        <taxon>Metazoa</taxon>
        <taxon>Ecdysozoa</taxon>
        <taxon>Arthropoda</taxon>
        <taxon>Crustacea</taxon>
        <taxon>Branchiopoda</taxon>
        <taxon>Diplostraca</taxon>
        <taxon>Cladocera</taxon>
        <taxon>Anomopoda</taxon>
        <taxon>Daphniidae</taxon>
        <taxon>Daphnia</taxon>
    </lineage>
</organism>
<evidence type="ECO:0000313" key="2">
    <source>
        <dbReference type="Proteomes" id="UP000000305"/>
    </source>
</evidence>
<dbReference type="InParanoid" id="E9I0H9"/>
<dbReference type="Proteomes" id="UP000000305">
    <property type="component" value="Unassembled WGS sequence"/>
</dbReference>
<reference evidence="1 2" key="1">
    <citation type="journal article" date="2011" name="Science">
        <title>The ecoresponsive genome of Daphnia pulex.</title>
        <authorList>
            <person name="Colbourne J.K."/>
            <person name="Pfrender M.E."/>
            <person name="Gilbert D."/>
            <person name="Thomas W.K."/>
            <person name="Tucker A."/>
            <person name="Oakley T.H."/>
            <person name="Tokishita S."/>
            <person name="Aerts A."/>
            <person name="Arnold G.J."/>
            <person name="Basu M.K."/>
            <person name="Bauer D.J."/>
            <person name="Caceres C.E."/>
            <person name="Carmel L."/>
            <person name="Casola C."/>
            <person name="Choi J.H."/>
            <person name="Detter J.C."/>
            <person name="Dong Q."/>
            <person name="Dusheyko S."/>
            <person name="Eads B.D."/>
            <person name="Frohlich T."/>
            <person name="Geiler-Samerotte K.A."/>
            <person name="Gerlach D."/>
            <person name="Hatcher P."/>
            <person name="Jogdeo S."/>
            <person name="Krijgsveld J."/>
            <person name="Kriventseva E.V."/>
            <person name="Kultz D."/>
            <person name="Laforsch C."/>
            <person name="Lindquist E."/>
            <person name="Lopez J."/>
            <person name="Manak J.R."/>
            <person name="Muller J."/>
            <person name="Pangilinan J."/>
            <person name="Patwardhan R.P."/>
            <person name="Pitluck S."/>
            <person name="Pritham E.J."/>
            <person name="Rechtsteiner A."/>
            <person name="Rho M."/>
            <person name="Rogozin I.B."/>
            <person name="Sakarya O."/>
            <person name="Salamov A."/>
            <person name="Schaack S."/>
            <person name="Shapiro H."/>
            <person name="Shiga Y."/>
            <person name="Skalitzky C."/>
            <person name="Smith Z."/>
            <person name="Souvorov A."/>
            <person name="Sung W."/>
            <person name="Tang Z."/>
            <person name="Tsuchiya D."/>
            <person name="Tu H."/>
            <person name="Vos H."/>
            <person name="Wang M."/>
            <person name="Wolf Y.I."/>
            <person name="Yamagata H."/>
            <person name="Yamada T."/>
            <person name="Ye Y."/>
            <person name="Shaw J.R."/>
            <person name="Andrews J."/>
            <person name="Crease T.J."/>
            <person name="Tang H."/>
            <person name="Lucas S.M."/>
            <person name="Robertson H.M."/>
            <person name="Bork P."/>
            <person name="Koonin E.V."/>
            <person name="Zdobnov E.M."/>
            <person name="Grigoriev I.V."/>
            <person name="Lynch M."/>
            <person name="Boore J.L."/>
        </authorList>
    </citation>
    <scope>NUCLEOTIDE SEQUENCE [LARGE SCALE GENOMIC DNA]</scope>
</reference>
<dbReference type="OrthoDB" id="6390032at2759"/>
<accession>E9I0H9</accession>
<gene>
    <name evidence="1" type="ORF">DAPPUDRAFT_120170</name>
</gene>
<dbReference type="PANTHER" id="PTHR33223">
    <property type="entry name" value="CCHC-TYPE DOMAIN-CONTAINING PROTEIN"/>
    <property type="match status" value="1"/>
</dbReference>
<dbReference type="EMBL" id="GL733547">
    <property type="protein sequence ID" value="EFX62501.1"/>
    <property type="molecule type" value="Genomic_DNA"/>
</dbReference>
<protein>
    <recommendedName>
        <fullName evidence="3">Retrotransposon gag domain-containing protein</fullName>
    </recommendedName>
</protein>